<sequence length="73" mass="8284">MYSICDVGFNVLEDEVILFMKGRMTQPVHEPTMVFAGSTVIRVVYTLEISERVNSPMFQSVQYSFSITKSGIQ</sequence>
<name>A0A4Z1HA23_9HELO</name>
<accession>A0A4Z1HA23</accession>
<dbReference type="AlphaFoldDB" id="A0A4Z1HA23"/>
<evidence type="ECO:0000313" key="1">
    <source>
        <dbReference type="EMBL" id="TGO45715.1"/>
    </source>
</evidence>
<organism evidence="1 2">
    <name type="scientific">Botryotinia narcissicola</name>
    <dbReference type="NCBI Taxonomy" id="278944"/>
    <lineage>
        <taxon>Eukaryota</taxon>
        <taxon>Fungi</taxon>
        <taxon>Dikarya</taxon>
        <taxon>Ascomycota</taxon>
        <taxon>Pezizomycotina</taxon>
        <taxon>Leotiomycetes</taxon>
        <taxon>Helotiales</taxon>
        <taxon>Sclerotiniaceae</taxon>
        <taxon>Botryotinia</taxon>
    </lineage>
</organism>
<dbReference type="EMBL" id="PQXJ01000642">
    <property type="protein sequence ID" value="TGO45715.1"/>
    <property type="molecule type" value="Genomic_DNA"/>
</dbReference>
<gene>
    <name evidence="1" type="ORF">BOTNAR_0644g00010</name>
</gene>
<protein>
    <submittedName>
        <fullName evidence="1">Uncharacterized protein</fullName>
    </submittedName>
</protein>
<keyword evidence="2" id="KW-1185">Reference proteome</keyword>
<proteinExistence type="predicted"/>
<dbReference type="Proteomes" id="UP000297452">
    <property type="component" value="Unassembled WGS sequence"/>
</dbReference>
<reference evidence="1 2" key="1">
    <citation type="submission" date="2017-12" db="EMBL/GenBank/DDBJ databases">
        <title>Comparative genomics of Botrytis spp.</title>
        <authorList>
            <person name="Valero-Jimenez C.A."/>
            <person name="Tapia P."/>
            <person name="Veloso J."/>
            <person name="Silva-Moreno E."/>
            <person name="Staats M."/>
            <person name="Valdes J.H."/>
            <person name="Van Kan J.A.L."/>
        </authorList>
    </citation>
    <scope>NUCLEOTIDE SEQUENCE [LARGE SCALE GENOMIC DNA]</scope>
    <source>
        <strain evidence="1 2">MUCL2120</strain>
    </source>
</reference>
<evidence type="ECO:0000313" key="2">
    <source>
        <dbReference type="Proteomes" id="UP000297452"/>
    </source>
</evidence>
<comment type="caution">
    <text evidence="1">The sequence shown here is derived from an EMBL/GenBank/DDBJ whole genome shotgun (WGS) entry which is preliminary data.</text>
</comment>